<dbReference type="InterPro" id="IPR016186">
    <property type="entry name" value="C-type_lectin-like/link_sf"/>
</dbReference>
<dbReference type="AlphaFoldDB" id="T1IM83"/>
<feature type="domain" description="C-type lectin" evidence="2">
    <location>
        <begin position="125"/>
        <end position="229"/>
    </location>
</feature>
<feature type="compositionally biased region" description="Polar residues" evidence="1">
    <location>
        <begin position="104"/>
        <end position="113"/>
    </location>
</feature>
<dbReference type="HOGENOM" id="CLU_1116943_0_0_1"/>
<dbReference type="SUPFAM" id="SSF56436">
    <property type="entry name" value="C-type lectin-like"/>
    <property type="match status" value="1"/>
</dbReference>
<dbReference type="PROSITE" id="PS50041">
    <property type="entry name" value="C_TYPE_LECTIN_2"/>
    <property type="match status" value="1"/>
</dbReference>
<accession>T1IM83</accession>
<evidence type="ECO:0000313" key="4">
    <source>
        <dbReference type="Proteomes" id="UP000014500"/>
    </source>
</evidence>
<reference evidence="4" key="1">
    <citation type="submission" date="2011-05" db="EMBL/GenBank/DDBJ databases">
        <authorList>
            <person name="Richards S.R."/>
            <person name="Qu J."/>
            <person name="Jiang H."/>
            <person name="Jhangiani S.N."/>
            <person name="Agravi P."/>
            <person name="Goodspeed R."/>
            <person name="Gross S."/>
            <person name="Mandapat C."/>
            <person name="Jackson L."/>
            <person name="Mathew T."/>
            <person name="Pu L."/>
            <person name="Thornton R."/>
            <person name="Saada N."/>
            <person name="Wilczek-Boney K.B."/>
            <person name="Lee S."/>
            <person name="Kovar C."/>
            <person name="Wu Y."/>
            <person name="Scherer S.E."/>
            <person name="Worley K.C."/>
            <person name="Muzny D.M."/>
            <person name="Gibbs R."/>
        </authorList>
    </citation>
    <scope>NUCLEOTIDE SEQUENCE</scope>
    <source>
        <strain evidence="4">Brora</strain>
    </source>
</reference>
<dbReference type="EnsemblMetazoa" id="SMAR002079-RA">
    <property type="protein sequence ID" value="SMAR002079-PA"/>
    <property type="gene ID" value="SMAR002079"/>
</dbReference>
<organism evidence="3 4">
    <name type="scientific">Strigamia maritima</name>
    <name type="common">European centipede</name>
    <name type="synonym">Geophilus maritimus</name>
    <dbReference type="NCBI Taxonomy" id="126957"/>
    <lineage>
        <taxon>Eukaryota</taxon>
        <taxon>Metazoa</taxon>
        <taxon>Ecdysozoa</taxon>
        <taxon>Arthropoda</taxon>
        <taxon>Myriapoda</taxon>
        <taxon>Chilopoda</taxon>
        <taxon>Pleurostigmophora</taxon>
        <taxon>Geophilomorpha</taxon>
        <taxon>Linotaeniidae</taxon>
        <taxon>Strigamia</taxon>
    </lineage>
</organism>
<keyword evidence="4" id="KW-1185">Reference proteome</keyword>
<dbReference type="InterPro" id="IPR001304">
    <property type="entry name" value="C-type_lectin-like"/>
</dbReference>
<reference evidence="3" key="2">
    <citation type="submission" date="2015-02" db="UniProtKB">
        <authorList>
            <consortium name="EnsemblMetazoa"/>
        </authorList>
    </citation>
    <scope>IDENTIFICATION</scope>
</reference>
<feature type="compositionally biased region" description="Polar residues" evidence="1">
    <location>
        <begin position="36"/>
        <end position="46"/>
    </location>
</feature>
<evidence type="ECO:0000256" key="1">
    <source>
        <dbReference type="SAM" id="MobiDB-lite"/>
    </source>
</evidence>
<dbReference type="EMBL" id="JH430992">
    <property type="status" value="NOT_ANNOTATED_CDS"/>
    <property type="molecule type" value="Genomic_DNA"/>
</dbReference>
<dbReference type="CDD" id="cd00037">
    <property type="entry name" value="CLECT"/>
    <property type="match status" value="1"/>
</dbReference>
<evidence type="ECO:0000313" key="3">
    <source>
        <dbReference type="EnsemblMetazoa" id="SMAR002079-PA"/>
    </source>
</evidence>
<protein>
    <recommendedName>
        <fullName evidence="2">C-type lectin domain-containing protein</fullName>
    </recommendedName>
</protein>
<dbReference type="Gene3D" id="3.10.100.10">
    <property type="entry name" value="Mannose-Binding Protein A, subunit A"/>
    <property type="match status" value="1"/>
</dbReference>
<dbReference type="Proteomes" id="UP000014500">
    <property type="component" value="Unassembled WGS sequence"/>
</dbReference>
<feature type="region of interest" description="Disordered" evidence="1">
    <location>
        <begin position="24"/>
        <end position="113"/>
    </location>
</feature>
<proteinExistence type="predicted"/>
<dbReference type="InterPro" id="IPR016187">
    <property type="entry name" value="CTDL_fold"/>
</dbReference>
<sequence>MQEAVANGTFIEFHWPWLGWPWGNPCEMQTEKPDTPASTKQPSGTPVISEKPSDAPVAPVASEKPSDAPVTPEKPSDAPVAPVASEKPSDTTTVPSKPSKENSEIANRMSSNPCRENFQKMEISGKTSCVYFSPELMTYNDAIEKCDTMKSSLVTIDNEKRSKLLQKSIKLLYGDNIRESWVNNRTCEYISHCLEDNEPSSCCMFVDWRPVLHCWSYINCDAKKPTTCTVDPSLEIDPTDWPSYVSQDK</sequence>
<name>T1IM83_STRMM</name>
<evidence type="ECO:0000259" key="2">
    <source>
        <dbReference type="PROSITE" id="PS50041"/>
    </source>
</evidence>